<dbReference type="OrthoDB" id="9816067at2"/>
<organism evidence="10 11">
    <name type="scientific">Paenibacillus wynnii</name>
    <dbReference type="NCBI Taxonomy" id="268407"/>
    <lineage>
        <taxon>Bacteria</taxon>
        <taxon>Bacillati</taxon>
        <taxon>Bacillota</taxon>
        <taxon>Bacilli</taxon>
        <taxon>Bacillales</taxon>
        <taxon>Paenibacillaceae</taxon>
        <taxon>Paenibacillus</taxon>
    </lineage>
</organism>
<name>A0A098MAU7_9BACL</name>
<dbReference type="InterPro" id="IPR046953">
    <property type="entry name" value="Spore_GerAC-like_C"/>
</dbReference>
<protein>
    <submittedName>
        <fullName evidence="10">Uncharacterized protein</fullName>
    </submittedName>
</protein>
<dbReference type="NCBIfam" id="TIGR02887">
    <property type="entry name" value="spore_ger_x_C"/>
    <property type="match status" value="1"/>
</dbReference>
<comment type="subcellular location">
    <subcellularLocation>
        <location evidence="1">Membrane</location>
        <topology evidence="1">Lipid-anchor</topology>
    </subcellularLocation>
</comment>
<evidence type="ECO:0000259" key="8">
    <source>
        <dbReference type="Pfam" id="PF05504"/>
    </source>
</evidence>
<keyword evidence="6" id="KW-0564">Palmitate</keyword>
<keyword evidence="11" id="KW-1185">Reference proteome</keyword>
<dbReference type="InterPro" id="IPR057336">
    <property type="entry name" value="GerAC_N"/>
</dbReference>
<keyword evidence="3" id="KW-0309">Germination</keyword>
<dbReference type="Pfam" id="PF05504">
    <property type="entry name" value="Spore_GerAC"/>
    <property type="match status" value="1"/>
</dbReference>
<evidence type="ECO:0000256" key="6">
    <source>
        <dbReference type="ARBA" id="ARBA00023139"/>
    </source>
</evidence>
<dbReference type="Pfam" id="PF25198">
    <property type="entry name" value="Spore_GerAC_N"/>
    <property type="match status" value="1"/>
</dbReference>
<dbReference type="STRING" id="268407.PWYN_07355"/>
<dbReference type="PROSITE" id="PS51257">
    <property type="entry name" value="PROKAR_LIPOPROTEIN"/>
    <property type="match status" value="1"/>
</dbReference>
<evidence type="ECO:0000256" key="1">
    <source>
        <dbReference type="ARBA" id="ARBA00004635"/>
    </source>
</evidence>
<dbReference type="AlphaFoldDB" id="A0A098MAU7"/>
<dbReference type="eggNOG" id="ENOG502Z7RF">
    <property type="taxonomic scope" value="Bacteria"/>
</dbReference>
<comment type="caution">
    <text evidence="10">The sequence shown here is derived from an EMBL/GenBank/DDBJ whole genome shotgun (WGS) entry which is preliminary data.</text>
</comment>
<dbReference type="RefSeq" id="WP_036649876.1">
    <property type="nucleotide sequence ID" value="NZ_JQCR01000002.1"/>
</dbReference>
<proteinExistence type="inferred from homology"/>
<feature type="domain" description="Spore germination protein N-terminal" evidence="9">
    <location>
        <begin position="28"/>
        <end position="204"/>
    </location>
</feature>
<comment type="similarity">
    <text evidence="2">Belongs to the GerABKC lipoprotein family.</text>
</comment>
<dbReference type="PANTHER" id="PTHR35789">
    <property type="entry name" value="SPORE GERMINATION PROTEIN B3"/>
    <property type="match status" value="1"/>
</dbReference>
<evidence type="ECO:0000256" key="5">
    <source>
        <dbReference type="ARBA" id="ARBA00023136"/>
    </source>
</evidence>
<dbReference type="GO" id="GO:0009847">
    <property type="term" value="P:spore germination"/>
    <property type="evidence" value="ECO:0007669"/>
    <property type="project" value="InterPro"/>
</dbReference>
<dbReference type="InterPro" id="IPR008844">
    <property type="entry name" value="Spore_GerAC-like"/>
</dbReference>
<dbReference type="GO" id="GO:0016020">
    <property type="term" value="C:membrane"/>
    <property type="evidence" value="ECO:0007669"/>
    <property type="project" value="UniProtKB-SubCell"/>
</dbReference>
<dbReference type="InterPro" id="IPR038501">
    <property type="entry name" value="Spore_GerAC_C_sf"/>
</dbReference>
<dbReference type="EMBL" id="JQCR01000002">
    <property type="protein sequence ID" value="KGE19186.1"/>
    <property type="molecule type" value="Genomic_DNA"/>
</dbReference>
<dbReference type="Gene3D" id="3.30.300.210">
    <property type="entry name" value="Nutrient germinant receptor protein C, domain 3"/>
    <property type="match status" value="1"/>
</dbReference>
<evidence type="ECO:0000256" key="4">
    <source>
        <dbReference type="ARBA" id="ARBA00022729"/>
    </source>
</evidence>
<dbReference type="Proteomes" id="UP000029734">
    <property type="component" value="Unassembled WGS sequence"/>
</dbReference>
<reference evidence="10 11" key="2">
    <citation type="submission" date="2014-10" db="EMBL/GenBank/DDBJ databases">
        <title>Comparative genomics of the Paenibacillus odorifer group.</title>
        <authorList>
            <person name="Tsai Y.-C."/>
            <person name="Martin N."/>
            <person name="Korlach J."/>
            <person name="Wiedmann M."/>
        </authorList>
    </citation>
    <scope>NUCLEOTIDE SEQUENCE [LARGE SCALE GENOMIC DNA]</scope>
    <source>
        <strain evidence="10 11">DSM 18334</strain>
    </source>
</reference>
<keyword evidence="7" id="KW-0449">Lipoprotein</keyword>
<feature type="domain" description="Spore germination GerAC-like C-terminal" evidence="8">
    <location>
        <begin position="230"/>
        <end position="392"/>
    </location>
</feature>
<keyword evidence="5" id="KW-0472">Membrane</keyword>
<evidence type="ECO:0000256" key="3">
    <source>
        <dbReference type="ARBA" id="ARBA00022544"/>
    </source>
</evidence>
<gene>
    <name evidence="10" type="ORF">PWYN_07355</name>
</gene>
<evidence type="ECO:0000259" key="9">
    <source>
        <dbReference type="Pfam" id="PF25198"/>
    </source>
</evidence>
<sequence length="401" mass="45493">MRSYKLSIKSLKIIVSALFCSMLTGCWDQVEINQLAIVNIAGIDKNPKSGQYEVFYQVINPSGISGQVGAAPVKSPVYVYKVEGKHLGIAANQTYLSIPRQLFPDHYQVLIVSKKLAMDGMREYLNYIEQQPNRRATVHMVITESPISDIMNTFIPLERLPGRSIQSLIDNGSKQTGKIPPSSRVKDVLKPMESSQLMTLPIIRLRTENPESSSIRFEHINADKGNIKFEGAAIIKHGRMIGEISLAQQVWYNLLNDHLQNLFQAIEFPDKQVVEIQADGNPKFSKKLLFASDKPSLKVDILFKLKIASNTLEDMLTEDKVKEIEHRFNEQVHEQATTFLQFAKQKDWDVLSIEEQVKKKRGTLWNEAQEDPEFWKKVNVSLTIHSQVTTTGTSIHPYKGD</sequence>
<evidence type="ECO:0000313" key="11">
    <source>
        <dbReference type="Proteomes" id="UP000029734"/>
    </source>
</evidence>
<accession>A0A098MAU7</accession>
<reference evidence="10 11" key="1">
    <citation type="submission" date="2014-08" db="EMBL/GenBank/DDBJ databases">
        <authorList>
            <person name="den Bakker H.C."/>
        </authorList>
    </citation>
    <scope>NUCLEOTIDE SEQUENCE [LARGE SCALE GENOMIC DNA]</scope>
    <source>
        <strain evidence="10 11">DSM 18334</strain>
    </source>
</reference>
<evidence type="ECO:0000256" key="7">
    <source>
        <dbReference type="ARBA" id="ARBA00023288"/>
    </source>
</evidence>
<evidence type="ECO:0000313" key="10">
    <source>
        <dbReference type="EMBL" id="KGE19186.1"/>
    </source>
</evidence>
<dbReference type="PANTHER" id="PTHR35789:SF1">
    <property type="entry name" value="SPORE GERMINATION PROTEIN B3"/>
    <property type="match status" value="1"/>
</dbReference>
<keyword evidence="4" id="KW-0732">Signal</keyword>
<evidence type="ECO:0000256" key="2">
    <source>
        <dbReference type="ARBA" id="ARBA00007886"/>
    </source>
</evidence>